<dbReference type="AlphaFoldDB" id="A0A0N4WPQ8"/>
<evidence type="ECO:0000256" key="1">
    <source>
        <dbReference type="SAM" id="MobiDB-lite"/>
    </source>
</evidence>
<evidence type="ECO:0000313" key="4">
    <source>
        <dbReference type="WBParaSite" id="HPLM_0001337301-mRNA-1"/>
    </source>
</evidence>
<name>A0A0N4WPQ8_HAEPC</name>
<evidence type="ECO:0000313" key="3">
    <source>
        <dbReference type="Proteomes" id="UP000268014"/>
    </source>
</evidence>
<keyword evidence="3" id="KW-1185">Reference proteome</keyword>
<gene>
    <name evidence="2" type="ORF">HPLM_LOCUS13365</name>
</gene>
<accession>A0A0N4WPQ8</accession>
<reference evidence="2 3" key="2">
    <citation type="submission" date="2018-11" db="EMBL/GenBank/DDBJ databases">
        <authorList>
            <consortium name="Pathogen Informatics"/>
        </authorList>
    </citation>
    <scope>NUCLEOTIDE SEQUENCE [LARGE SCALE GENOMIC DNA]</scope>
    <source>
        <strain evidence="2 3">MHpl1</strain>
    </source>
</reference>
<proteinExistence type="predicted"/>
<reference evidence="4" key="1">
    <citation type="submission" date="2017-02" db="UniProtKB">
        <authorList>
            <consortium name="WormBaseParasite"/>
        </authorList>
    </citation>
    <scope>IDENTIFICATION</scope>
</reference>
<protein>
    <submittedName>
        <fullName evidence="2 4">Uncharacterized protein</fullName>
    </submittedName>
</protein>
<dbReference type="EMBL" id="UZAF01018181">
    <property type="protein sequence ID" value="VDO48843.1"/>
    <property type="molecule type" value="Genomic_DNA"/>
</dbReference>
<dbReference type="Proteomes" id="UP000268014">
    <property type="component" value="Unassembled WGS sequence"/>
</dbReference>
<evidence type="ECO:0000313" key="2">
    <source>
        <dbReference type="EMBL" id="VDO48843.1"/>
    </source>
</evidence>
<feature type="compositionally biased region" description="Polar residues" evidence="1">
    <location>
        <begin position="49"/>
        <end position="63"/>
    </location>
</feature>
<dbReference type="WBParaSite" id="HPLM_0001337301-mRNA-1">
    <property type="protein sequence ID" value="HPLM_0001337301-mRNA-1"/>
    <property type="gene ID" value="HPLM_0001337301"/>
</dbReference>
<sequence>MLHAYMLSHRTTPLLMINPYLILAGNGAVIHYSTTDGQEEEEASHSDDNGSSVQLLNNANTVSDVAVKEAKNSLPDLRSCQGRRSPRTRRRSVNLLQMTRHKGRHQLRNRESGSRT</sequence>
<organism evidence="4">
    <name type="scientific">Haemonchus placei</name>
    <name type="common">Barber's pole worm</name>
    <dbReference type="NCBI Taxonomy" id="6290"/>
    <lineage>
        <taxon>Eukaryota</taxon>
        <taxon>Metazoa</taxon>
        <taxon>Ecdysozoa</taxon>
        <taxon>Nematoda</taxon>
        <taxon>Chromadorea</taxon>
        <taxon>Rhabditida</taxon>
        <taxon>Rhabditina</taxon>
        <taxon>Rhabditomorpha</taxon>
        <taxon>Strongyloidea</taxon>
        <taxon>Trichostrongylidae</taxon>
        <taxon>Haemonchus</taxon>
    </lineage>
</organism>
<feature type="region of interest" description="Disordered" evidence="1">
    <location>
        <begin position="34"/>
        <end position="116"/>
    </location>
</feature>